<dbReference type="PANTHER" id="PTHR24348">
    <property type="entry name" value="SERINE/THREONINE-PROTEIN KINASE UNC-51-RELATED"/>
    <property type="match status" value="1"/>
</dbReference>
<dbReference type="SMART" id="SM00028">
    <property type="entry name" value="TPR"/>
    <property type="match status" value="1"/>
</dbReference>
<evidence type="ECO:0000256" key="1">
    <source>
        <dbReference type="ARBA" id="ARBA00022679"/>
    </source>
</evidence>
<dbReference type="GO" id="GO:0005829">
    <property type="term" value="C:cytosol"/>
    <property type="evidence" value="ECO:0007669"/>
    <property type="project" value="TreeGrafter"/>
</dbReference>
<evidence type="ECO:0000256" key="4">
    <source>
        <dbReference type="ARBA" id="ARBA00022840"/>
    </source>
</evidence>
<dbReference type="InterPro" id="IPR017441">
    <property type="entry name" value="Protein_kinase_ATP_BS"/>
</dbReference>
<name>A0A9D1HN70_9FIRM</name>
<gene>
    <name evidence="8" type="ORF">IAD15_05570</name>
</gene>
<feature type="domain" description="Protein kinase" evidence="7">
    <location>
        <begin position="7"/>
        <end position="299"/>
    </location>
</feature>
<protein>
    <submittedName>
        <fullName evidence="8">Protein kinase</fullName>
    </submittedName>
</protein>
<dbReference type="InterPro" id="IPR008271">
    <property type="entry name" value="Ser/Thr_kinase_AS"/>
</dbReference>
<reference evidence="8" key="2">
    <citation type="journal article" date="2021" name="PeerJ">
        <title>Extensive microbial diversity within the chicken gut microbiome revealed by metagenomics and culture.</title>
        <authorList>
            <person name="Gilroy R."/>
            <person name="Ravi A."/>
            <person name="Getino M."/>
            <person name="Pursley I."/>
            <person name="Horton D.L."/>
            <person name="Alikhan N.F."/>
            <person name="Baker D."/>
            <person name="Gharbi K."/>
            <person name="Hall N."/>
            <person name="Watson M."/>
            <person name="Adriaenssens E.M."/>
            <person name="Foster-Nyarko E."/>
            <person name="Jarju S."/>
            <person name="Secka A."/>
            <person name="Antonio M."/>
            <person name="Oren A."/>
            <person name="Chaudhuri R.R."/>
            <person name="La Ragione R."/>
            <person name="Hildebrand F."/>
            <person name="Pallen M.J."/>
        </authorList>
    </citation>
    <scope>NUCLEOTIDE SEQUENCE</scope>
    <source>
        <strain evidence="8">CHK195-11698</strain>
    </source>
</reference>
<dbReference type="GO" id="GO:0005776">
    <property type="term" value="C:autophagosome"/>
    <property type="evidence" value="ECO:0007669"/>
    <property type="project" value="TreeGrafter"/>
</dbReference>
<evidence type="ECO:0000256" key="6">
    <source>
        <dbReference type="PROSITE-ProRule" id="PRU10141"/>
    </source>
</evidence>
<dbReference type="Gene3D" id="1.25.40.10">
    <property type="entry name" value="Tetratricopeptide repeat domain"/>
    <property type="match status" value="1"/>
</dbReference>
<dbReference type="PROSITE" id="PS50011">
    <property type="entry name" value="PROTEIN_KINASE_DOM"/>
    <property type="match status" value="1"/>
</dbReference>
<dbReference type="SMART" id="SM00220">
    <property type="entry name" value="S_TKc"/>
    <property type="match status" value="1"/>
</dbReference>
<dbReference type="CDD" id="cd14014">
    <property type="entry name" value="STKc_PknB_like"/>
    <property type="match status" value="1"/>
</dbReference>
<dbReference type="Gene3D" id="3.30.200.20">
    <property type="entry name" value="Phosphorylase Kinase, domain 1"/>
    <property type="match status" value="1"/>
</dbReference>
<dbReference type="InterPro" id="IPR045269">
    <property type="entry name" value="Atg1-like"/>
</dbReference>
<dbReference type="AlphaFoldDB" id="A0A9D1HN70"/>
<reference evidence="8" key="1">
    <citation type="submission" date="2020-10" db="EMBL/GenBank/DDBJ databases">
        <authorList>
            <person name="Gilroy R."/>
        </authorList>
    </citation>
    <scope>NUCLEOTIDE SEQUENCE</scope>
    <source>
        <strain evidence="8">CHK195-11698</strain>
    </source>
</reference>
<keyword evidence="3 8" id="KW-0418">Kinase</keyword>
<dbReference type="SUPFAM" id="SSF48452">
    <property type="entry name" value="TPR-like"/>
    <property type="match status" value="1"/>
</dbReference>
<dbReference type="InterPro" id="IPR019734">
    <property type="entry name" value="TPR_rpt"/>
</dbReference>
<dbReference type="InterPro" id="IPR011009">
    <property type="entry name" value="Kinase-like_dom_sf"/>
</dbReference>
<evidence type="ECO:0000259" key="7">
    <source>
        <dbReference type="PROSITE" id="PS50011"/>
    </source>
</evidence>
<evidence type="ECO:0000313" key="8">
    <source>
        <dbReference type="EMBL" id="HIU13521.1"/>
    </source>
</evidence>
<dbReference type="EMBL" id="DVMJ01000050">
    <property type="protein sequence ID" value="HIU13521.1"/>
    <property type="molecule type" value="Genomic_DNA"/>
</dbReference>
<keyword evidence="5" id="KW-0802">TPR repeat</keyword>
<evidence type="ECO:0000256" key="2">
    <source>
        <dbReference type="ARBA" id="ARBA00022741"/>
    </source>
</evidence>
<accession>A0A9D1HN70</accession>
<dbReference type="GO" id="GO:0005524">
    <property type="term" value="F:ATP binding"/>
    <property type="evidence" value="ECO:0007669"/>
    <property type="project" value="UniProtKB-UniRule"/>
</dbReference>
<dbReference type="InterPro" id="IPR011990">
    <property type="entry name" value="TPR-like_helical_dom_sf"/>
</dbReference>
<dbReference type="SUPFAM" id="SSF56112">
    <property type="entry name" value="Protein kinase-like (PK-like)"/>
    <property type="match status" value="1"/>
</dbReference>
<dbReference type="Pfam" id="PF00069">
    <property type="entry name" value="Pkinase"/>
    <property type="match status" value="1"/>
</dbReference>
<proteinExistence type="predicted"/>
<dbReference type="GO" id="GO:0000407">
    <property type="term" value="C:phagophore assembly site"/>
    <property type="evidence" value="ECO:0007669"/>
    <property type="project" value="TreeGrafter"/>
</dbReference>
<keyword evidence="4 6" id="KW-0067">ATP-binding</keyword>
<dbReference type="PROSITE" id="PS00108">
    <property type="entry name" value="PROTEIN_KINASE_ST"/>
    <property type="match status" value="1"/>
</dbReference>
<feature type="binding site" evidence="6">
    <location>
        <position position="38"/>
    </location>
    <ligand>
        <name>ATP</name>
        <dbReference type="ChEBI" id="CHEBI:30616"/>
    </ligand>
</feature>
<organism evidence="8 9">
    <name type="scientific">Candidatus Fimiplasma intestinipullorum</name>
    <dbReference type="NCBI Taxonomy" id="2840825"/>
    <lineage>
        <taxon>Bacteria</taxon>
        <taxon>Bacillati</taxon>
        <taxon>Bacillota</taxon>
        <taxon>Clostridia</taxon>
        <taxon>Eubacteriales</taxon>
        <taxon>Candidatus Fimiplasma</taxon>
    </lineage>
</organism>
<dbReference type="Gene3D" id="1.10.510.10">
    <property type="entry name" value="Transferase(Phosphotransferase) domain 1"/>
    <property type="match status" value="1"/>
</dbReference>
<sequence length="777" mass="88454">MEIWPNWQIESLIGEGGFGKVYKAKKEVLGEVAYSAIKVIDIPHDMSEVKEMASSGLTQTSIVDYYRQDVKRYLDEIRLMEKMKTASHIVSIEDYEVVEKTDKIGWTIYIRMELLKSLADHMQEKTLSIQEVLKMGQDILTALEFCHAQHLIHRDIKPSNIFVTPFGEYKLGDFGISREVERTNATLSQKGTKSYMAPEMILGEKYGKDVDLYALGLTMYELLNHGRMPFLPAYPEPYYPQDREEAIYKRRKGEVFPEIEGIGELNAIIQKACAFHPSDRYASAQAMKQALEAYQAPTVNEMIMTEEKTETLFSEEDESTMNVFTNAFQNNPIKTEMPTKDKPVMPPVSEIVTAVVRSFYTKQGIQLEGDALALERLQAEVKRLLDAGASWPLVIDIPYITITEQGPCHLHVSLSMQDMQTEQSVPTLEPLQHFCPYCGKGAGLVFTHGYYCQSCGKVYLTVVNDRTQQLRQLYLQFQESQDNNEKRALLEKMHTLDPESAQLLTRMGMEYRQSNQSEMALQCYREAQKRDDRDAVLDHNLGIVQLILLDQPAEAINSFQSALKKDKLGQSSSLTLRPLILGNLAIALEKVGKSRQALVSLCHAYHEGYPNVAAIYEQYHAGSVAMDELLNKYLVKLAADIDPCNVQSDPQYTHLFPLSNGDSPIMYAMPCRSPFWRKKTEKNMRKSGIAVGMLFSHRALHFYHDAPQSNGYFSISYIYFPKWTFTVENNQIILQNGNLKFHVNMTGPELPKYVLSCLRAIQKEIQACTNVPLDVYI</sequence>
<dbReference type="PANTHER" id="PTHR24348:SF22">
    <property type="entry name" value="NON-SPECIFIC SERINE_THREONINE PROTEIN KINASE"/>
    <property type="match status" value="1"/>
</dbReference>
<dbReference type="GO" id="GO:0004674">
    <property type="term" value="F:protein serine/threonine kinase activity"/>
    <property type="evidence" value="ECO:0007669"/>
    <property type="project" value="InterPro"/>
</dbReference>
<evidence type="ECO:0000256" key="3">
    <source>
        <dbReference type="ARBA" id="ARBA00022777"/>
    </source>
</evidence>
<dbReference type="PROSITE" id="PS50005">
    <property type="entry name" value="TPR"/>
    <property type="match status" value="1"/>
</dbReference>
<feature type="repeat" description="TPR" evidence="5">
    <location>
        <begin position="501"/>
        <end position="534"/>
    </location>
</feature>
<keyword evidence="1" id="KW-0808">Transferase</keyword>
<keyword evidence="2 6" id="KW-0547">Nucleotide-binding</keyword>
<evidence type="ECO:0000256" key="5">
    <source>
        <dbReference type="PROSITE-ProRule" id="PRU00339"/>
    </source>
</evidence>
<evidence type="ECO:0000313" key="9">
    <source>
        <dbReference type="Proteomes" id="UP000824175"/>
    </source>
</evidence>
<dbReference type="GO" id="GO:0016020">
    <property type="term" value="C:membrane"/>
    <property type="evidence" value="ECO:0007669"/>
    <property type="project" value="TreeGrafter"/>
</dbReference>
<dbReference type="InterPro" id="IPR000719">
    <property type="entry name" value="Prot_kinase_dom"/>
</dbReference>
<comment type="caution">
    <text evidence="8">The sequence shown here is derived from an EMBL/GenBank/DDBJ whole genome shotgun (WGS) entry which is preliminary data.</text>
</comment>
<dbReference type="PROSITE" id="PS00107">
    <property type="entry name" value="PROTEIN_KINASE_ATP"/>
    <property type="match status" value="1"/>
</dbReference>
<dbReference type="Proteomes" id="UP000824175">
    <property type="component" value="Unassembled WGS sequence"/>
</dbReference>